<evidence type="ECO:0000256" key="4">
    <source>
        <dbReference type="ARBA" id="ARBA00023125"/>
    </source>
</evidence>
<evidence type="ECO:0000259" key="6">
    <source>
        <dbReference type="SMART" id="SM00470"/>
    </source>
</evidence>
<dbReference type="SUPFAM" id="SSF109709">
    <property type="entry name" value="KorB DNA-binding domain-like"/>
    <property type="match status" value="1"/>
</dbReference>
<dbReference type="CDD" id="cd16393">
    <property type="entry name" value="SPO0J_N"/>
    <property type="match status" value="1"/>
</dbReference>
<keyword evidence="8" id="KW-1185">Reference proteome</keyword>
<dbReference type="FunFam" id="1.10.10.2830:FF:000001">
    <property type="entry name" value="Chromosome partitioning protein ParB"/>
    <property type="match status" value="1"/>
</dbReference>
<dbReference type="FunFam" id="3.90.1530.30:FF:000001">
    <property type="entry name" value="Chromosome partitioning protein ParB"/>
    <property type="match status" value="1"/>
</dbReference>
<reference evidence="7 8" key="1">
    <citation type="submission" date="2018-05" db="EMBL/GenBank/DDBJ databases">
        <title>Leucothrix arctica sp. nov., isolated from Arctic seawater.</title>
        <authorList>
            <person name="Choi A."/>
            <person name="Baek K."/>
        </authorList>
    </citation>
    <scope>NUCLEOTIDE SEQUENCE [LARGE SCALE GENOMIC DNA]</scope>
    <source>
        <strain evidence="7 8">IMCC9719</strain>
    </source>
</reference>
<keyword evidence="4" id="KW-0238">DNA-binding</keyword>
<dbReference type="SMART" id="SM00470">
    <property type="entry name" value="ParB"/>
    <property type="match status" value="1"/>
</dbReference>
<evidence type="ECO:0000256" key="2">
    <source>
        <dbReference type="ARBA" id="ARBA00022372"/>
    </source>
</evidence>
<dbReference type="RefSeq" id="WP_109823034.1">
    <property type="nucleotide sequence ID" value="NZ_QGKL01000026.1"/>
</dbReference>
<dbReference type="GO" id="GO:0045881">
    <property type="term" value="P:positive regulation of sporulation resulting in formation of a cellular spore"/>
    <property type="evidence" value="ECO:0007669"/>
    <property type="project" value="TreeGrafter"/>
</dbReference>
<evidence type="ECO:0000256" key="1">
    <source>
        <dbReference type="ARBA" id="ARBA00006295"/>
    </source>
</evidence>
<dbReference type="Gene3D" id="3.90.1530.30">
    <property type="match status" value="1"/>
</dbReference>
<dbReference type="InterPro" id="IPR003115">
    <property type="entry name" value="ParB_N"/>
</dbReference>
<dbReference type="GO" id="GO:0003677">
    <property type="term" value="F:DNA binding"/>
    <property type="evidence" value="ECO:0007669"/>
    <property type="project" value="UniProtKB-KW"/>
</dbReference>
<dbReference type="PANTHER" id="PTHR33375:SF1">
    <property type="entry name" value="CHROMOSOME-PARTITIONING PROTEIN PARB-RELATED"/>
    <property type="match status" value="1"/>
</dbReference>
<dbReference type="Pfam" id="PF02195">
    <property type="entry name" value="ParB_N"/>
    <property type="match status" value="1"/>
</dbReference>
<protein>
    <recommendedName>
        <fullName evidence="2">Probable chromosome-partitioning protein ParB</fullName>
    </recommendedName>
</protein>
<comment type="caution">
    <text evidence="7">The sequence shown here is derived from an EMBL/GenBank/DDBJ whole genome shotgun (WGS) entry which is preliminary data.</text>
</comment>
<dbReference type="EMBL" id="QGKL01000026">
    <property type="protein sequence ID" value="PWQ96837.1"/>
    <property type="molecule type" value="Genomic_DNA"/>
</dbReference>
<organism evidence="7 8">
    <name type="scientific">Leucothrix arctica</name>
    <dbReference type="NCBI Taxonomy" id="1481894"/>
    <lineage>
        <taxon>Bacteria</taxon>
        <taxon>Pseudomonadati</taxon>
        <taxon>Pseudomonadota</taxon>
        <taxon>Gammaproteobacteria</taxon>
        <taxon>Thiotrichales</taxon>
        <taxon>Thiotrichaceae</taxon>
        <taxon>Leucothrix</taxon>
    </lineage>
</organism>
<dbReference type="Proteomes" id="UP000245506">
    <property type="component" value="Unassembled WGS sequence"/>
</dbReference>
<sequence length="288" mass="32134">MVKKSGLGDRGLNMLLSSGSANKTENDDGVLKKLPVEKICRGEYQPRINIDPDALQELSESIKAQGLIQPIIVRRLDDGRYELIAGERRWRAAQMVGMHEIQALVRRIPNKTVAAMSLIENIQREDLNPLEEAQAINRLILEFGLTHQQTAESIGRSRSAISNALRLLDLEPETKSMLDSKQLNMGHARALLMLKGRVQVETAAKVASRQMSVRDTEKLVKQILEEQSGGEKSKNAPKKSIEVRKLEQDLADRLGSNVEIQYNSRGKGKLVIAYSNLDELDGILSHIQ</sequence>
<dbReference type="OrthoDB" id="9802051at2"/>
<dbReference type="NCBIfam" id="TIGR00180">
    <property type="entry name" value="parB_part"/>
    <property type="match status" value="1"/>
</dbReference>
<keyword evidence="3" id="KW-0159">Chromosome partition</keyword>
<evidence type="ECO:0000313" key="8">
    <source>
        <dbReference type="Proteomes" id="UP000245506"/>
    </source>
</evidence>
<gene>
    <name evidence="7" type="ORF">DKT75_08345</name>
</gene>
<dbReference type="InterPro" id="IPR004437">
    <property type="entry name" value="ParB/RepB/Spo0J"/>
</dbReference>
<dbReference type="InterPro" id="IPR050336">
    <property type="entry name" value="Chromosome_partition/occlusion"/>
</dbReference>
<name>A0A317CEM0_9GAMM</name>
<proteinExistence type="inferred from homology"/>
<accession>A0A317CEM0</accession>
<dbReference type="SUPFAM" id="SSF110849">
    <property type="entry name" value="ParB/Sulfiredoxin"/>
    <property type="match status" value="1"/>
</dbReference>
<dbReference type="InterPro" id="IPR036086">
    <property type="entry name" value="ParB/Sulfiredoxin_sf"/>
</dbReference>
<dbReference type="Pfam" id="PF17762">
    <property type="entry name" value="HTH_ParB"/>
    <property type="match status" value="1"/>
</dbReference>
<evidence type="ECO:0000256" key="3">
    <source>
        <dbReference type="ARBA" id="ARBA00022829"/>
    </source>
</evidence>
<evidence type="ECO:0000313" key="7">
    <source>
        <dbReference type="EMBL" id="PWQ96837.1"/>
    </source>
</evidence>
<dbReference type="PANTHER" id="PTHR33375">
    <property type="entry name" value="CHROMOSOME-PARTITIONING PROTEIN PARB-RELATED"/>
    <property type="match status" value="1"/>
</dbReference>
<dbReference type="Pfam" id="PF23552">
    <property type="entry name" value="ParB_C"/>
    <property type="match status" value="1"/>
</dbReference>
<dbReference type="GO" id="GO:0005694">
    <property type="term" value="C:chromosome"/>
    <property type="evidence" value="ECO:0007669"/>
    <property type="project" value="TreeGrafter"/>
</dbReference>
<evidence type="ECO:0000256" key="5">
    <source>
        <dbReference type="ARBA" id="ARBA00025472"/>
    </source>
</evidence>
<dbReference type="InterPro" id="IPR057240">
    <property type="entry name" value="ParB_dimer_C"/>
</dbReference>
<dbReference type="GO" id="GO:0007059">
    <property type="term" value="P:chromosome segregation"/>
    <property type="evidence" value="ECO:0007669"/>
    <property type="project" value="UniProtKB-KW"/>
</dbReference>
<dbReference type="Gene3D" id="1.10.10.2830">
    <property type="match status" value="1"/>
</dbReference>
<dbReference type="InterPro" id="IPR041468">
    <property type="entry name" value="HTH_ParB/Spo0J"/>
</dbReference>
<comment type="similarity">
    <text evidence="1">Belongs to the ParB family.</text>
</comment>
<comment type="function">
    <text evidence="5">Involved in chromosome partition. Localize to both poles of the predivisional cell following completion of DNA replication. Binds to the DNA origin of replication.</text>
</comment>
<feature type="domain" description="ParB-like N-terminal" evidence="6">
    <location>
        <begin position="32"/>
        <end position="122"/>
    </location>
</feature>
<dbReference type="AlphaFoldDB" id="A0A317CEM0"/>